<dbReference type="Proteomes" id="UP000238218">
    <property type="component" value="Unassembled WGS sequence"/>
</dbReference>
<dbReference type="SUPFAM" id="SSF56281">
    <property type="entry name" value="Metallo-hydrolase/oxidoreductase"/>
    <property type="match status" value="1"/>
</dbReference>
<dbReference type="Gene3D" id="3.60.15.10">
    <property type="entry name" value="Ribonuclease Z/Hydroxyacylglutathione hydrolase-like"/>
    <property type="match status" value="1"/>
</dbReference>
<organism evidence="2 3">
    <name type="scientific">Aphanothece cf. minutissima CCALA 015</name>
    <dbReference type="NCBI Taxonomy" id="2107695"/>
    <lineage>
        <taxon>Bacteria</taxon>
        <taxon>Bacillati</taxon>
        <taxon>Cyanobacteriota</taxon>
        <taxon>Cyanophyceae</taxon>
        <taxon>Oscillatoriophycideae</taxon>
        <taxon>Chroococcales</taxon>
        <taxon>Aphanothecaceae</taxon>
        <taxon>Aphanothece</taxon>
    </lineage>
</organism>
<protein>
    <submittedName>
        <fullName evidence="2">MBL fold metallo-hydrolase</fullName>
    </submittedName>
</protein>
<reference evidence="2 3" key="1">
    <citation type="submission" date="2018-03" db="EMBL/GenBank/DDBJ databases">
        <title>The ancient ancestry and fast evolution of plastids.</title>
        <authorList>
            <person name="Moore K.R."/>
            <person name="Magnabosco C."/>
            <person name="Momper L."/>
            <person name="Gold D.A."/>
            <person name="Bosak T."/>
            <person name="Fournier G.P."/>
        </authorList>
    </citation>
    <scope>NUCLEOTIDE SEQUENCE [LARGE SCALE GENOMIC DNA]</scope>
    <source>
        <strain evidence="2 3">CCALA 015</strain>
    </source>
</reference>
<gene>
    <name evidence="2" type="ORF">C7B81_05290</name>
</gene>
<feature type="region of interest" description="Disordered" evidence="1">
    <location>
        <begin position="248"/>
        <end position="267"/>
    </location>
</feature>
<keyword evidence="3" id="KW-1185">Reference proteome</keyword>
<sequence>MTATPASLLPSEEGRPPLPVRPGLWLFAPSRESQGGSAWLLEAAGADLLIDCPAYTRANLRFLAGRPRRRIAESGAHGAWIVLTGRGGHGRCRRLQQALGWPVLVQEQEAYLLPGVDPLHTFAAEHRLEPDVRLLWTPGPSPGACVVQVAPAAGDGRGGLFCGRLLVPVAPARVAPLRQRSTFHWGRQLRSIERLRGWLPPGSPGWIASGAGLGALRGEKLVEQGAALLAALDLEALALQPPGGGLEIGALTTERPAADSMDPKPLS</sequence>
<dbReference type="RefSeq" id="WP_106220253.1">
    <property type="nucleotide sequence ID" value="NZ_PVWP01000003.1"/>
</dbReference>
<evidence type="ECO:0000313" key="3">
    <source>
        <dbReference type="Proteomes" id="UP000238218"/>
    </source>
</evidence>
<proteinExistence type="predicted"/>
<evidence type="ECO:0000256" key="1">
    <source>
        <dbReference type="SAM" id="MobiDB-lite"/>
    </source>
</evidence>
<accession>A0ABX5FC21</accession>
<dbReference type="EMBL" id="PVWP01000003">
    <property type="protein sequence ID" value="PSB38124.1"/>
    <property type="molecule type" value="Genomic_DNA"/>
</dbReference>
<evidence type="ECO:0000313" key="2">
    <source>
        <dbReference type="EMBL" id="PSB38124.1"/>
    </source>
</evidence>
<dbReference type="InterPro" id="IPR036866">
    <property type="entry name" value="RibonucZ/Hydroxyglut_hydro"/>
</dbReference>
<name>A0ABX5FC21_9CHRO</name>
<comment type="caution">
    <text evidence="2">The sequence shown here is derived from an EMBL/GenBank/DDBJ whole genome shotgun (WGS) entry which is preliminary data.</text>
</comment>